<evidence type="ECO:0000256" key="8">
    <source>
        <dbReference type="SAM" id="MobiDB-lite"/>
    </source>
</evidence>
<proteinExistence type="inferred from homology"/>
<dbReference type="EMBL" id="BAUL01000037">
    <property type="protein sequence ID" value="GAD92763.1"/>
    <property type="molecule type" value="Genomic_DNA"/>
</dbReference>
<comment type="function">
    <text evidence="6">Component of the mitochondrial ribosome (mitoribosome), a dedicated translation machinery responsible for the synthesis of mitochondrial genome-encoded proteins, including at least some of the essential transmembrane subunits of the mitochondrial respiratory chain. The mitoribosomes are attached to the mitochondrial inner membrane and translation products are cotranslationally integrated into the membrane.</text>
</comment>
<evidence type="ECO:0000259" key="9">
    <source>
        <dbReference type="Pfam" id="PF00177"/>
    </source>
</evidence>
<dbReference type="PANTHER" id="PTHR11205">
    <property type="entry name" value="RIBOSOMAL PROTEIN S7"/>
    <property type="match status" value="1"/>
</dbReference>
<dbReference type="AlphaFoldDB" id="V5FLN5"/>
<comment type="subcellular location">
    <subcellularLocation>
        <location evidence="1">Mitochondrion</location>
    </subcellularLocation>
</comment>
<evidence type="ECO:0000256" key="4">
    <source>
        <dbReference type="ARBA" id="ARBA00023128"/>
    </source>
</evidence>
<dbReference type="eggNOG" id="KOG3291">
    <property type="taxonomic scope" value="Eukaryota"/>
</dbReference>
<dbReference type="Gene3D" id="1.10.455.10">
    <property type="entry name" value="Ribosomal protein S7 domain"/>
    <property type="match status" value="1"/>
</dbReference>
<dbReference type="GO" id="GO:0006412">
    <property type="term" value="P:translation"/>
    <property type="evidence" value="ECO:0007669"/>
    <property type="project" value="InterPro"/>
</dbReference>
<dbReference type="FunFam" id="1.10.455.10:FF:000006">
    <property type="entry name" value="37S ribosomal protein S7, mitochondrial"/>
    <property type="match status" value="1"/>
</dbReference>
<dbReference type="GO" id="GO:0005840">
    <property type="term" value="C:ribosome"/>
    <property type="evidence" value="ECO:0007669"/>
    <property type="project" value="UniProtKB-KW"/>
</dbReference>
<dbReference type="InParanoid" id="V5FLN5"/>
<evidence type="ECO:0000256" key="6">
    <source>
        <dbReference type="ARBA" id="ARBA00037226"/>
    </source>
</evidence>
<reference evidence="11" key="1">
    <citation type="journal article" date="2014" name="Genome Announc.">
        <title>Draft genome sequence of the formaldehyde-resistant fungus Byssochlamys spectabilis No. 5 (anamorph Paecilomyces variotii No. 5) (NBRC109023).</title>
        <authorList>
            <person name="Oka T."/>
            <person name="Ekino K."/>
            <person name="Fukuda K."/>
            <person name="Nomura Y."/>
        </authorList>
    </citation>
    <scope>NUCLEOTIDE SEQUENCE [LARGE SCALE GENOMIC DNA]</scope>
    <source>
        <strain evidence="11">No. 5 / NBRC 109023</strain>
    </source>
</reference>
<comment type="similarity">
    <text evidence="2">Belongs to the universal ribosomal protein uS7 family.</text>
</comment>
<evidence type="ECO:0000256" key="7">
    <source>
        <dbReference type="ARBA" id="ARBA00039306"/>
    </source>
</evidence>
<dbReference type="InterPro" id="IPR047988">
    <property type="entry name" value="Ribosomal_uS7m_fungi"/>
</dbReference>
<dbReference type="GO" id="GO:0005739">
    <property type="term" value="C:mitochondrion"/>
    <property type="evidence" value="ECO:0007669"/>
    <property type="project" value="UniProtKB-SubCell"/>
</dbReference>
<dbReference type="GO" id="GO:1990904">
    <property type="term" value="C:ribonucleoprotein complex"/>
    <property type="evidence" value="ECO:0007669"/>
    <property type="project" value="UniProtKB-KW"/>
</dbReference>
<evidence type="ECO:0000313" key="11">
    <source>
        <dbReference type="Proteomes" id="UP000018001"/>
    </source>
</evidence>
<dbReference type="Proteomes" id="UP000018001">
    <property type="component" value="Unassembled WGS sequence"/>
</dbReference>
<dbReference type="InterPro" id="IPR036823">
    <property type="entry name" value="Ribosomal_uS7_dom_sf"/>
</dbReference>
<feature type="region of interest" description="Disordered" evidence="8">
    <location>
        <begin position="49"/>
        <end position="84"/>
    </location>
</feature>
<gene>
    <name evidence="10" type="ORF">PVAR5_1358</name>
</gene>
<keyword evidence="4" id="KW-0496">Mitochondrion</keyword>
<dbReference type="SUPFAM" id="SSF47973">
    <property type="entry name" value="Ribosomal protein S7"/>
    <property type="match status" value="1"/>
</dbReference>
<feature type="domain" description="Small ribosomal subunit protein uS7" evidence="9">
    <location>
        <begin position="210"/>
        <end position="363"/>
    </location>
</feature>
<sequence length="374" mass="40614">MAPRLNLFTARSAVSALRQPSASFSGYASNGAASARLFSQNGLSPRLAGLASSGRAQRRMNSSNFVPKDPAAEEPKGPTQDPLPAVSEEAAAIDKTLSGKKCDGAAPGSPELEQGTPVEEILSRDEEALKYAPKVLQDQMKNPKGTRSYSTSARLRQQELNNVAGPDDQSASVVANMIAQATQEAVERQPGLKFDMPELPLPRTENFRHRYDPLVEQFTKLLMEDGKLSLAQKNMEFILNHLRSASPPQINPKRRLLPGPPAPQLPLNPILYLTLIVDSVAPLVKIRQQKGIAGGGAALQIPVPLAMRQRRRTAIKWILDAADRRRDSKLAVRVANELVAVAEGRSGVWDKREQVHKIGIAGRSNLKMVTPGGR</sequence>
<dbReference type="OrthoDB" id="9972728at2759"/>
<dbReference type="Pfam" id="PF00177">
    <property type="entry name" value="Ribosomal_S7"/>
    <property type="match status" value="1"/>
</dbReference>
<dbReference type="HOGENOM" id="CLU_049057_0_1_1"/>
<evidence type="ECO:0000256" key="2">
    <source>
        <dbReference type="ARBA" id="ARBA00007151"/>
    </source>
</evidence>
<comment type="caution">
    <text evidence="10">The sequence shown here is derived from an EMBL/GenBank/DDBJ whole genome shotgun (WGS) entry which is preliminary data.</text>
</comment>
<keyword evidence="11" id="KW-1185">Reference proteome</keyword>
<evidence type="ECO:0000256" key="5">
    <source>
        <dbReference type="ARBA" id="ARBA00023274"/>
    </source>
</evidence>
<dbReference type="InterPro" id="IPR000235">
    <property type="entry name" value="Ribosomal_uS7"/>
</dbReference>
<accession>V5FLN5</accession>
<evidence type="ECO:0000256" key="3">
    <source>
        <dbReference type="ARBA" id="ARBA00022980"/>
    </source>
</evidence>
<keyword evidence="5" id="KW-0687">Ribonucleoprotein</keyword>
<evidence type="ECO:0000256" key="1">
    <source>
        <dbReference type="ARBA" id="ARBA00004173"/>
    </source>
</evidence>
<evidence type="ECO:0000313" key="10">
    <source>
        <dbReference type="EMBL" id="GAD92763.1"/>
    </source>
</evidence>
<feature type="region of interest" description="Disordered" evidence="8">
    <location>
        <begin position="98"/>
        <end position="118"/>
    </location>
</feature>
<keyword evidence="3 10" id="KW-0689">Ribosomal protein</keyword>
<dbReference type="InterPro" id="IPR023798">
    <property type="entry name" value="Ribosomal_uS7_dom"/>
</dbReference>
<protein>
    <recommendedName>
        <fullName evidence="7">Small ribosomal subunit protein uS7m</fullName>
    </recommendedName>
</protein>
<name>V5FLN5_BYSSN</name>
<dbReference type="CDD" id="cd14868">
    <property type="entry name" value="uS7_Mitochondria_Fungi"/>
    <property type="match status" value="1"/>
</dbReference>
<organism evidence="10 11">
    <name type="scientific">Byssochlamys spectabilis (strain No. 5 / NBRC 109023)</name>
    <name type="common">Paecilomyces variotii</name>
    <dbReference type="NCBI Taxonomy" id="1356009"/>
    <lineage>
        <taxon>Eukaryota</taxon>
        <taxon>Fungi</taxon>
        <taxon>Dikarya</taxon>
        <taxon>Ascomycota</taxon>
        <taxon>Pezizomycotina</taxon>
        <taxon>Eurotiomycetes</taxon>
        <taxon>Eurotiomycetidae</taxon>
        <taxon>Eurotiales</taxon>
        <taxon>Thermoascaceae</taxon>
        <taxon>Paecilomyces</taxon>
    </lineage>
</organism>